<dbReference type="NCBIfam" id="TIGR02273">
    <property type="entry name" value="16S_RimM"/>
    <property type="match status" value="1"/>
</dbReference>
<evidence type="ECO:0000256" key="4">
    <source>
        <dbReference type="ARBA" id="ARBA00023186"/>
    </source>
</evidence>
<comment type="function">
    <text evidence="5">An accessory protein needed during the final step in the assembly of 30S ribosomal subunit, possibly for assembly of the head region. Essential for efficient processing of 16S rRNA. May be needed both before and after RbfA during the maturation of 16S rRNA. It has affinity for free ribosomal 30S subunits but not for 70S ribosomes.</text>
</comment>
<comment type="caution">
    <text evidence="8">The sequence shown here is derived from an EMBL/GenBank/DDBJ whole genome shotgun (WGS) entry which is preliminary data.</text>
</comment>
<dbReference type="InterPro" id="IPR011033">
    <property type="entry name" value="PRC_barrel-like_sf"/>
</dbReference>
<dbReference type="InterPro" id="IPR009000">
    <property type="entry name" value="Transl_B-barrel_sf"/>
</dbReference>
<dbReference type="SUPFAM" id="SSF50346">
    <property type="entry name" value="PRC-barrel domain"/>
    <property type="match status" value="1"/>
</dbReference>
<comment type="subcellular location">
    <subcellularLocation>
        <location evidence="5">Cytoplasm</location>
    </subcellularLocation>
</comment>
<dbReference type="InterPro" id="IPR011961">
    <property type="entry name" value="RimM"/>
</dbReference>
<sequence length="185" mass="20123">METVEVVVGRIGRAHGIKGDVAVDLHTDEPERRFEPGAVLRVEGTRRELTVASARWHSGRLLVKFEQLADRTAVEQARGSVLVVDVDPDELPEEEDEYYDRQLVGLEAVLPDGTVVGRVSQVVHMPAQDLLAITTETGERLVPFVTELVPSVDLAAGRVELTDLPGLLDDEGADVVDPQATGERA</sequence>
<dbReference type="RefSeq" id="WP_343875185.1">
    <property type="nucleotide sequence ID" value="NZ_BAAAIX010000029.1"/>
</dbReference>
<comment type="similarity">
    <text evidence="5">Belongs to the RimM family.</text>
</comment>
<dbReference type="PANTHER" id="PTHR33692:SF1">
    <property type="entry name" value="RIBOSOME MATURATION FACTOR RIMM"/>
    <property type="match status" value="1"/>
</dbReference>
<comment type="subunit">
    <text evidence="5">Binds ribosomal protein uS19.</text>
</comment>
<comment type="domain">
    <text evidence="5">The PRC barrel domain binds ribosomal protein uS19.</text>
</comment>
<evidence type="ECO:0000256" key="2">
    <source>
        <dbReference type="ARBA" id="ARBA00022517"/>
    </source>
</evidence>
<dbReference type="Pfam" id="PF01782">
    <property type="entry name" value="RimM"/>
    <property type="match status" value="1"/>
</dbReference>
<dbReference type="PANTHER" id="PTHR33692">
    <property type="entry name" value="RIBOSOME MATURATION FACTOR RIMM"/>
    <property type="match status" value="1"/>
</dbReference>
<dbReference type="Proteomes" id="UP001597326">
    <property type="component" value="Unassembled WGS sequence"/>
</dbReference>
<reference evidence="9" key="1">
    <citation type="journal article" date="2019" name="Int. J. Syst. Evol. Microbiol.">
        <title>The Global Catalogue of Microorganisms (GCM) 10K type strain sequencing project: providing services to taxonomists for standard genome sequencing and annotation.</title>
        <authorList>
            <consortium name="The Broad Institute Genomics Platform"/>
            <consortium name="The Broad Institute Genome Sequencing Center for Infectious Disease"/>
            <person name="Wu L."/>
            <person name="Ma J."/>
        </authorList>
    </citation>
    <scope>NUCLEOTIDE SEQUENCE [LARGE SCALE GENOMIC DNA]</scope>
    <source>
        <strain evidence="9">CAIM 431</strain>
    </source>
</reference>
<dbReference type="Pfam" id="PF24986">
    <property type="entry name" value="PRC_RimM"/>
    <property type="match status" value="1"/>
</dbReference>
<keyword evidence="3 5" id="KW-0698">rRNA processing</keyword>
<evidence type="ECO:0000256" key="1">
    <source>
        <dbReference type="ARBA" id="ARBA00022490"/>
    </source>
</evidence>
<accession>A0ABW4RYD5</accession>
<name>A0ABW4RYD5_9ACTN</name>
<dbReference type="SUPFAM" id="SSF50447">
    <property type="entry name" value="Translation proteins"/>
    <property type="match status" value="1"/>
</dbReference>
<keyword evidence="9" id="KW-1185">Reference proteome</keyword>
<evidence type="ECO:0000256" key="3">
    <source>
        <dbReference type="ARBA" id="ARBA00022552"/>
    </source>
</evidence>
<feature type="domain" description="Ribosome maturation factor RimM PRC barrel" evidence="7">
    <location>
        <begin position="102"/>
        <end position="163"/>
    </location>
</feature>
<organism evidence="8 9">
    <name type="scientific">Luteococcus peritonei</name>
    <dbReference type="NCBI Taxonomy" id="88874"/>
    <lineage>
        <taxon>Bacteria</taxon>
        <taxon>Bacillati</taxon>
        <taxon>Actinomycetota</taxon>
        <taxon>Actinomycetes</taxon>
        <taxon>Propionibacteriales</taxon>
        <taxon>Propionibacteriaceae</taxon>
        <taxon>Luteococcus</taxon>
    </lineage>
</organism>
<evidence type="ECO:0000256" key="5">
    <source>
        <dbReference type="HAMAP-Rule" id="MF_00014"/>
    </source>
</evidence>
<evidence type="ECO:0000259" key="6">
    <source>
        <dbReference type="Pfam" id="PF01782"/>
    </source>
</evidence>
<evidence type="ECO:0000313" key="9">
    <source>
        <dbReference type="Proteomes" id="UP001597326"/>
    </source>
</evidence>
<keyword evidence="1 5" id="KW-0963">Cytoplasm</keyword>
<keyword evidence="4 5" id="KW-0143">Chaperone</keyword>
<dbReference type="Gene3D" id="2.40.30.60">
    <property type="entry name" value="RimM"/>
    <property type="match status" value="1"/>
</dbReference>
<dbReference type="Gene3D" id="2.30.30.240">
    <property type="entry name" value="PRC-barrel domain"/>
    <property type="match status" value="1"/>
</dbReference>
<feature type="domain" description="RimM N-terminal" evidence="6">
    <location>
        <begin position="7"/>
        <end position="86"/>
    </location>
</feature>
<keyword evidence="2 5" id="KW-0690">Ribosome biogenesis</keyword>
<dbReference type="EMBL" id="JBHUFZ010000027">
    <property type="protein sequence ID" value="MFD1890819.1"/>
    <property type="molecule type" value="Genomic_DNA"/>
</dbReference>
<protein>
    <recommendedName>
        <fullName evidence="5">Ribosome maturation factor RimM</fullName>
    </recommendedName>
</protein>
<evidence type="ECO:0000259" key="7">
    <source>
        <dbReference type="Pfam" id="PF24986"/>
    </source>
</evidence>
<dbReference type="InterPro" id="IPR056792">
    <property type="entry name" value="PRC_RimM"/>
</dbReference>
<dbReference type="HAMAP" id="MF_00014">
    <property type="entry name" value="Ribosome_mat_RimM"/>
    <property type="match status" value="1"/>
</dbReference>
<gene>
    <name evidence="5 8" type="primary">rimM</name>
    <name evidence="8" type="ORF">ACFSCS_11595</name>
</gene>
<proteinExistence type="inferred from homology"/>
<dbReference type="InterPro" id="IPR002676">
    <property type="entry name" value="RimM_N"/>
</dbReference>
<dbReference type="InterPro" id="IPR036976">
    <property type="entry name" value="RimM_N_sf"/>
</dbReference>
<evidence type="ECO:0000313" key="8">
    <source>
        <dbReference type="EMBL" id="MFD1890819.1"/>
    </source>
</evidence>